<evidence type="ECO:0000313" key="2">
    <source>
        <dbReference type="EMBL" id="ESL10050.1"/>
    </source>
</evidence>
<evidence type="ECO:0000313" key="3">
    <source>
        <dbReference type="Proteomes" id="UP000031737"/>
    </source>
</evidence>
<dbReference type="EMBL" id="AUPL01002222">
    <property type="protein sequence ID" value="ESL10050.1"/>
    <property type="molecule type" value="Genomic_DNA"/>
</dbReference>
<accession>A0A061J6U2</accession>
<feature type="compositionally biased region" description="Polar residues" evidence="1">
    <location>
        <begin position="202"/>
        <end position="215"/>
    </location>
</feature>
<proteinExistence type="predicted"/>
<evidence type="ECO:0000256" key="1">
    <source>
        <dbReference type="SAM" id="MobiDB-lite"/>
    </source>
</evidence>
<dbReference type="VEuPathDB" id="TriTrypDB:TRSC58_02222"/>
<feature type="region of interest" description="Disordered" evidence="1">
    <location>
        <begin position="1"/>
        <end position="21"/>
    </location>
</feature>
<dbReference type="Proteomes" id="UP000031737">
    <property type="component" value="Unassembled WGS sequence"/>
</dbReference>
<sequence length="313" mass="34639">MGAVEGAEEGGSVPNVVPAPSCHRCSSDDAMEEETRVQEENHVLDVDFLRIIRAARMHECGGEVQVEAARRARREKMQATENRQQRSLRRLNLVDEMFEKALERRMRAMQRIAADPPADRLIGNHVVQHIPVSMLPGQLKQTALALMAGATGEDVQNSTSVPSPTGTIKGAPGRKVFLTAVDTAAAEKQATTPTDLPDAEGASQQAEGETTTSPRVNDIEEDKLLQEWRKLGYTAVYLPATRRLVYPGADSPTTRNTKRLYSPNAWMQKHVQPLPSVHLVQRQLPPEAILSHKRAESTGRRRLLPVICLSRKK</sequence>
<gene>
    <name evidence="2" type="ORF">TRSC58_02222</name>
</gene>
<organism evidence="2 3">
    <name type="scientific">Trypanosoma rangeli SC58</name>
    <dbReference type="NCBI Taxonomy" id="429131"/>
    <lineage>
        <taxon>Eukaryota</taxon>
        <taxon>Discoba</taxon>
        <taxon>Euglenozoa</taxon>
        <taxon>Kinetoplastea</taxon>
        <taxon>Metakinetoplastina</taxon>
        <taxon>Trypanosomatida</taxon>
        <taxon>Trypanosomatidae</taxon>
        <taxon>Trypanosoma</taxon>
        <taxon>Herpetosoma</taxon>
    </lineage>
</organism>
<name>A0A061J6U2_TRYRA</name>
<reference evidence="2 3" key="1">
    <citation type="submission" date="2013-07" db="EMBL/GenBank/DDBJ databases">
        <authorList>
            <person name="Stoco P.H."/>
            <person name="Wagner G."/>
            <person name="Gerber A."/>
            <person name="Zaha A."/>
            <person name="Thompson C."/>
            <person name="Bartholomeu D.C."/>
            <person name="Luckemeyer D.D."/>
            <person name="Bahia D."/>
            <person name="Loreto E."/>
            <person name="Prestes E.B."/>
            <person name="Lima F.M."/>
            <person name="Rodrigues-Luiz G."/>
            <person name="Vallejo G.A."/>
            <person name="Filho J.F."/>
            <person name="Monteiro K.M."/>
            <person name="Tyler K.M."/>
            <person name="de Almeida L.G."/>
            <person name="Ortiz M.F."/>
            <person name="Siervo M.A."/>
            <person name="de Moraes M.H."/>
            <person name="Cunha O.L."/>
            <person name="Mendonca-Neto R."/>
            <person name="Silva R."/>
            <person name="Teixeira S.M."/>
            <person name="Murta S.M."/>
            <person name="Sincero T.C."/>
            <person name="Mendes T.A."/>
            <person name="Urmenyi T.P."/>
            <person name="Silva V.G."/>
            <person name="da Rocha W.D."/>
            <person name="Andersson B."/>
            <person name="Romanha A.J."/>
            <person name="Steindel M."/>
            <person name="de Vasconcelos A.T."/>
            <person name="Grisard E.C."/>
        </authorList>
    </citation>
    <scope>NUCLEOTIDE SEQUENCE [LARGE SCALE GENOMIC DNA]</scope>
    <source>
        <strain evidence="2 3">SC58</strain>
    </source>
</reference>
<feature type="region of interest" description="Disordered" evidence="1">
    <location>
        <begin position="187"/>
        <end position="218"/>
    </location>
</feature>
<comment type="caution">
    <text evidence="2">The sequence shown here is derived from an EMBL/GenBank/DDBJ whole genome shotgun (WGS) entry which is preliminary data.</text>
</comment>
<protein>
    <submittedName>
        <fullName evidence="2">Uncharacterized protein</fullName>
    </submittedName>
</protein>
<keyword evidence="3" id="KW-1185">Reference proteome</keyword>
<dbReference type="AlphaFoldDB" id="A0A061J6U2"/>
<dbReference type="OrthoDB" id="266987at2759"/>